<feature type="compositionally biased region" description="Polar residues" evidence="1">
    <location>
        <begin position="115"/>
        <end position="129"/>
    </location>
</feature>
<evidence type="ECO:0000256" key="1">
    <source>
        <dbReference type="SAM" id="MobiDB-lite"/>
    </source>
</evidence>
<keyword evidence="2" id="KW-1185">Reference proteome</keyword>
<proteinExistence type="predicted"/>
<feature type="compositionally biased region" description="Basic residues" evidence="1">
    <location>
        <begin position="173"/>
        <end position="184"/>
    </location>
</feature>
<name>A0A914PGH5_9BILA</name>
<reference evidence="3" key="1">
    <citation type="submission" date="2022-11" db="UniProtKB">
        <authorList>
            <consortium name="WormBaseParasite"/>
        </authorList>
    </citation>
    <scope>IDENTIFICATION</scope>
</reference>
<sequence>MQSWNKSFKGSTVTTFNEDNDDFKKRWKNGNTLNATNKSTLSFHIAAYKNAISSDLFDDENMKGLKKEEFGSIKTSKQCFTDSLKFRNPFEFPRQQNGAQKNKPEVMQFKASQKLRPTSSQQTGQNNVRPQKALGTPATGGITRKPLVQQQQQQQKPPGKVEEKKKRFDLGCCKKKKGPGKFLS</sequence>
<evidence type="ECO:0000313" key="2">
    <source>
        <dbReference type="Proteomes" id="UP000887578"/>
    </source>
</evidence>
<feature type="region of interest" description="Disordered" evidence="1">
    <location>
        <begin position="92"/>
        <end position="184"/>
    </location>
</feature>
<dbReference type="AlphaFoldDB" id="A0A914PGH5"/>
<organism evidence="2 3">
    <name type="scientific">Panagrolaimus davidi</name>
    <dbReference type="NCBI Taxonomy" id="227884"/>
    <lineage>
        <taxon>Eukaryota</taxon>
        <taxon>Metazoa</taxon>
        <taxon>Ecdysozoa</taxon>
        <taxon>Nematoda</taxon>
        <taxon>Chromadorea</taxon>
        <taxon>Rhabditida</taxon>
        <taxon>Tylenchina</taxon>
        <taxon>Panagrolaimomorpha</taxon>
        <taxon>Panagrolaimoidea</taxon>
        <taxon>Panagrolaimidae</taxon>
        <taxon>Panagrolaimus</taxon>
    </lineage>
</organism>
<dbReference type="WBParaSite" id="PDA_v2.g17366.t1">
    <property type="protein sequence ID" value="PDA_v2.g17366.t1"/>
    <property type="gene ID" value="PDA_v2.g17366"/>
</dbReference>
<feature type="compositionally biased region" description="Basic and acidic residues" evidence="1">
    <location>
        <begin position="159"/>
        <end position="169"/>
    </location>
</feature>
<evidence type="ECO:0000313" key="3">
    <source>
        <dbReference type="WBParaSite" id="PDA_v2.g17366.t1"/>
    </source>
</evidence>
<accession>A0A914PGH5</accession>
<protein>
    <submittedName>
        <fullName evidence="3">Uncharacterized protein</fullName>
    </submittedName>
</protein>
<dbReference type="Proteomes" id="UP000887578">
    <property type="component" value="Unplaced"/>
</dbReference>